<dbReference type="RefSeq" id="WP_204301751.1">
    <property type="nucleotide sequence ID" value="NZ_BAAAGQ010000089.1"/>
</dbReference>
<proteinExistence type="predicted"/>
<accession>A0ABQ3WZG1</accession>
<protein>
    <recommendedName>
        <fullName evidence="2">Nucleoside 2-deoxyribosyltransferase like</fullName>
    </recommendedName>
</protein>
<evidence type="ECO:0000313" key="1">
    <source>
        <dbReference type="EMBL" id="GID51578.1"/>
    </source>
</evidence>
<evidence type="ECO:0008006" key="2">
    <source>
        <dbReference type="Google" id="ProtNLM"/>
    </source>
</evidence>
<sequence length="240" mass="26864">MNSRVTVVYANEEPPDAWDASLFIAGPMPRTTDVPSWRPEALKAVESAWQGAGDLVVFVPEARDGKPLKYDHHTWEDRWLTIVDVILFWVPRDMTNMPGLTTNVEFGRWESSGRVVLGAPPNAAHVGYLRECATRNGAPVTATLDEAAAAAMEMIGNGSRRNAAERQIPLPVWSHPQFQPWLRERRQTGHTLIGARVLWIQQNANRSPARWVLEAQFKVRDHEPSSSEFIAFGEIGNPHA</sequence>
<organism evidence="1">
    <name type="scientific">Actinoplanes campanulatus</name>
    <dbReference type="NCBI Taxonomy" id="113559"/>
    <lineage>
        <taxon>Bacteria</taxon>
        <taxon>Bacillati</taxon>
        <taxon>Actinomycetota</taxon>
        <taxon>Actinomycetes</taxon>
        <taxon>Micromonosporales</taxon>
        <taxon>Micromonosporaceae</taxon>
        <taxon>Actinoplanes</taxon>
    </lineage>
</organism>
<comment type="caution">
    <text evidence="1">The sequence shown here is derived from an EMBL/GenBank/DDBJ whole genome shotgun (WGS) entry which is preliminary data.</text>
</comment>
<name>A0ABQ3WZG1_9ACTN</name>
<dbReference type="Gene3D" id="3.40.50.450">
    <property type="match status" value="1"/>
</dbReference>
<reference evidence="1" key="1">
    <citation type="submission" date="2021-01" db="EMBL/GenBank/DDBJ databases">
        <title>Whole genome shotgun sequence of Actinoplanes capillaceus NBRC 16408.</title>
        <authorList>
            <person name="Komaki H."/>
            <person name="Tamura T."/>
        </authorList>
    </citation>
    <scope>NUCLEOTIDE SEQUENCE [LARGE SCALE GENOMIC DNA]</scope>
    <source>
        <strain evidence="1">NBRC 16408</strain>
    </source>
</reference>
<gene>
    <name evidence="1" type="ORF">Aca07nite_88530</name>
</gene>
<dbReference type="EMBL" id="BOMF01000194">
    <property type="protein sequence ID" value="GID51578.1"/>
    <property type="molecule type" value="Genomic_DNA"/>
</dbReference>